<name>A0ABS9IZG3_9FLAO</name>
<keyword evidence="1 2" id="KW-0443">Lipid metabolism</keyword>
<evidence type="ECO:0000313" key="4">
    <source>
        <dbReference type="EMBL" id="MCF8713574.1"/>
    </source>
</evidence>
<comment type="caution">
    <text evidence="4">The sequence shown here is derived from an EMBL/GenBank/DDBJ whole genome shotgun (WGS) entry which is preliminary data.</text>
</comment>
<dbReference type="SUPFAM" id="SSF52151">
    <property type="entry name" value="FabD/lysophospholipase-like"/>
    <property type="match status" value="1"/>
</dbReference>
<feature type="domain" description="PNPLA" evidence="3">
    <location>
        <begin position="9"/>
        <end position="309"/>
    </location>
</feature>
<dbReference type="InterPro" id="IPR016035">
    <property type="entry name" value="Acyl_Trfase/lysoPLipase"/>
</dbReference>
<keyword evidence="2" id="KW-0378">Hydrolase</keyword>
<reference evidence="4 5" key="1">
    <citation type="submission" date="2021-01" db="EMBL/GenBank/DDBJ databases">
        <title>Genome sequencing of Joostella atrarenae M1-2 (= KCTC 23194).</title>
        <authorList>
            <person name="Zakaria M.R."/>
            <person name="Lam M.Q."/>
            <person name="Chong C.S."/>
        </authorList>
    </citation>
    <scope>NUCLEOTIDE SEQUENCE [LARGE SCALE GENOMIC DNA]</scope>
    <source>
        <strain evidence="4 5">M1-2</strain>
    </source>
</reference>
<dbReference type="RefSeq" id="WP_236957542.1">
    <property type="nucleotide sequence ID" value="NZ_JAETXX010000001.1"/>
</dbReference>
<protein>
    <recommendedName>
        <fullName evidence="3">PNPLA domain-containing protein</fullName>
    </recommendedName>
</protein>
<evidence type="ECO:0000256" key="1">
    <source>
        <dbReference type="ARBA" id="ARBA00023098"/>
    </source>
</evidence>
<comment type="caution">
    <text evidence="2">Lacks conserved residue(s) required for the propagation of feature annotation.</text>
</comment>
<feature type="active site" description="Proton acceptor" evidence="2">
    <location>
        <position position="296"/>
    </location>
</feature>
<feature type="active site" description="Nucleophile" evidence="2">
    <location>
        <position position="70"/>
    </location>
</feature>
<sequence>MPKSFKLCLTMAGAVSAGSYTGGVLDYLIETLALWEEAKATNRKLGINHPAYNHSVPMHDVEIDVLSGASAGGITGTLTLLSLLRKNHKPVNRLNPKGDDNLFYKCWVKMADDEESKTLQKLLNTDDLSKDEIPESLLNSIAIDKIANDALTVSKVVHYPPFVSKDLDLILTTTNLRGLNFKVDFSGDSKTNSANVITNHGGFFRYKVKNELFERGVPSNENSLYYVLDLKENQDIDYLKDATLSTAAFPIGLKSREIEISKKYIERYPNYLFGRRKGITPLILDNEESYKFNSIDGGLINNEPYGIGLKVLNEKNKDLQANDNYAVVMVDPFPNQDNNPSLFNPKRDILSVAKGMFKALRNQVMFNQDGILDALSLSDRTKFLVAPSRKTIINGKAIREQHHLASSPISGFAGFMDEELRRHDFNLGRKNCQDFLRYHFSVKEENINKRLGEDISKEAINRFSYRMPASDENGMRFFPIIPDIKTINAFSEKFDFEEYGTDATIDYPKYPKIDLNAFEDQYKDAIKKRVRSLVRSVSRNGLLTFAFRVLYQRKTYNMVIDTVKSSLHEAGLIDNADATTTKK</sequence>
<evidence type="ECO:0000313" key="5">
    <source>
        <dbReference type="Proteomes" id="UP000829517"/>
    </source>
</evidence>
<accession>A0ABS9IZG3</accession>
<keyword evidence="5" id="KW-1185">Reference proteome</keyword>
<feature type="short sequence motif" description="GXSXG" evidence="2">
    <location>
        <begin position="68"/>
        <end position="72"/>
    </location>
</feature>
<organism evidence="4 5">
    <name type="scientific">Joostella atrarenae</name>
    <dbReference type="NCBI Taxonomy" id="679257"/>
    <lineage>
        <taxon>Bacteria</taxon>
        <taxon>Pseudomonadati</taxon>
        <taxon>Bacteroidota</taxon>
        <taxon>Flavobacteriia</taxon>
        <taxon>Flavobacteriales</taxon>
        <taxon>Flavobacteriaceae</taxon>
        <taxon>Joostella</taxon>
    </lineage>
</organism>
<dbReference type="InterPro" id="IPR002641">
    <property type="entry name" value="PNPLA_dom"/>
</dbReference>
<dbReference type="EMBL" id="JAETXX010000001">
    <property type="protein sequence ID" value="MCF8713574.1"/>
    <property type="molecule type" value="Genomic_DNA"/>
</dbReference>
<evidence type="ECO:0000256" key="2">
    <source>
        <dbReference type="PROSITE-ProRule" id="PRU01161"/>
    </source>
</evidence>
<proteinExistence type="predicted"/>
<feature type="short sequence motif" description="DGA/G" evidence="2">
    <location>
        <begin position="296"/>
        <end position="298"/>
    </location>
</feature>
<gene>
    <name evidence="4" type="ORF">JM658_01945</name>
</gene>
<evidence type="ECO:0000259" key="3">
    <source>
        <dbReference type="PROSITE" id="PS51635"/>
    </source>
</evidence>
<dbReference type="Proteomes" id="UP000829517">
    <property type="component" value="Unassembled WGS sequence"/>
</dbReference>
<keyword evidence="2" id="KW-0442">Lipid degradation</keyword>
<dbReference type="PROSITE" id="PS51635">
    <property type="entry name" value="PNPLA"/>
    <property type="match status" value="1"/>
</dbReference>